<dbReference type="InterPro" id="IPR014756">
    <property type="entry name" value="Ig_E-set"/>
</dbReference>
<accession>A0A4U5X774</accession>
<dbReference type="PANTHER" id="PTHR34823">
    <property type="entry name" value="GLCNAC-BINDING PROTEIN A"/>
    <property type="match status" value="1"/>
</dbReference>
<evidence type="ECO:0000313" key="5">
    <source>
        <dbReference type="Proteomes" id="UP000308632"/>
    </source>
</evidence>
<dbReference type="PANTHER" id="PTHR34823:SF1">
    <property type="entry name" value="CHITIN-BINDING TYPE-4 DOMAIN-CONTAINING PROTEIN"/>
    <property type="match status" value="1"/>
</dbReference>
<dbReference type="RefSeq" id="WP_137298729.1">
    <property type="nucleotide sequence ID" value="NZ_BMVD01000019.1"/>
</dbReference>
<keyword evidence="4" id="KW-0560">Oxidoreductase</keyword>
<dbReference type="Gene3D" id="2.70.50.50">
    <property type="entry name" value="chitin-binding protein cbp21"/>
    <property type="match status" value="1"/>
</dbReference>
<dbReference type="Pfam" id="PF03067">
    <property type="entry name" value="LPMO_10"/>
    <property type="match status" value="1"/>
</dbReference>
<name>A0A4U5X774_STRGB</name>
<dbReference type="GO" id="GO:0004497">
    <property type="term" value="F:monooxygenase activity"/>
    <property type="evidence" value="ECO:0007669"/>
    <property type="project" value="UniProtKB-KW"/>
</dbReference>
<feature type="signal peptide" evidence="2">
    <location>
        <begin position="1"/>
        <end position="36"/>
    </location>
</feature>
<dbReference type="PROSITE" id="PS51318">
    <property type="entry name" value="TAT"/>
    <property type="match status" value="1"/>
</dbReference>
<dbReference type="InterPro" id="IPR051024">
    <property type="entry name" value="GlcNAc_Chitin_IntDeg"/>
</dbReference>
<reference evidence="4 5" key="1">
    <citation type="submission" date="2019-04" db="EMBL/GenBank/DDBJ databases">
        <title>Streptomyces lasaliensis sp.nov., an Actinomycete isolated from soil which produces the polyether antibiotic lasalocid.</title>
        <authorList>
            <person name="Erwin G."/>
            <person name="Haber C."/>
        </authorList>
    </citation>
    <scope>NUCLEOTIDE SEQUENCE [LARGE SCALE GENOMIC DNA]</scope>
    <source>
        <strain evidence="4 5">DSM 40089</strain>
    </source>
</reference>
<proteinExistence type="predicted"/>
<sequence length="219" mass="24368">MNRAPATASRRRTALGAAALATTLLGLMAQAPTASAHGTVIAPQTRNYGCLQRWGYNQPDEAQDPMCYRTYLENPNAITAWKAVYANNTGDNYKQVIPNGRICSAGGQGETNYAPLDRPGPWITTSIGSNFTVDLYDEARHGADWLEVYVTKQGFNPEYQLINWDDLELVKRTGRYPYQAHYVTDVATSGYSGRHVVVTVWKASHMDQKYFLCSDVTFN</sequence>
<keyword evidence="4" id="KW-0503">Monooxygenase</keyword>
<dbReference type="Proteomes" id="UP000308632">
    <property type="component" value="Unassembled WGS sequence"/>
</dbReference>
<organism evidence="4 5">
    <name type="scientific">Streptomyces galbus</name>
    <dbReference type="NCBI Taxonomy" id="33898"/>
    <lineage>
        <taxon>Bacteria</taxon>
        <taxon>Bacillati</taxon>
        <taxon>Actinomycetota</taxon>
        <taxon>Actinomycetes</taxon>
        <taxon>Kitasatosporales</taxon>
        <taxon>Streptomycetaceae</taxon>
        <taxon>Streptomyces</taxon>
    </lineage>
</organism>
<dbReference type="CDD" id="cd21177">
    <property type="entry name" value="LPMO_AA10"/>
    <property type="match status" value="1"/>
</dbReference>
<evidence type="ECO:0000313" key="4">
    <source>
        <dbReference type="EMBL" id="TKT11047.1"/>
    </source>
</evidence>
<keyword evidence="1 2" id="KW-0732">Signal</keyword>
<dbReference type="SUPFAM" id="SSF81296">
    <property type="entry name" value="E set domains"/>
    <property type="match status" value="1"/>
</dbReference>
<gene>
    <name evidence="4" type="ORF">E4U92_03350</name>
</gene>
<evidence type="ECO:0000256" key="1">
    <source>
        <dbReference type="ARBA" id="ARBA00022729"/>
    </source>
</evidence>
<dbReference type="AlphaFoldDB" id="A0A4U5X774"/>
<dbReference type="EMBL" id="SZPR01000005">
    <property type="protein sequence ID" value="TKT11047.1"/>
    <property type="molecule type" value="Genomic_DNA"/>
</dbReference>
<feature type="chain" id="PRO_5020480726" evidence="2">
    <location>
        <begin position="37"/>
        <end position="219"/>
    </location>
</feature>
<comment type="caution">
    <text evidence="4">The sequence shown here is derived from an EMBL/GenBank/DDBJ whole genome shotgun (WGS) entry which is preliminary data.</text>
</comment>
<dbReference type="InterPro" id="IPR006311">
    <property type="entry name" value="TAT_signal"/>
</dbReference>
<dbReference type="InterPro" id="IPR004302">
    <property type="entry name" value="Cellulose/chitin-bd_N"/>
</dbReference>
<evidence type="ECO:0000259" key="3">
    <source>
        <dbReference type="Pfam" id="PF03067"/>
    </source>
</evidence>
<feature type="domain" description="Chitin-binding type-4" evidence="3">
    <location>
        <begin position="37"/>
        <end position="216"/>
    </location>
</feature>
<protein>
    <submittedName>
        <fullName evidence="4">Lytic polysaccharide monooxygenase</fullName>
    </submittedName>
</protein>
<evidence type="ECO:0000256" key="2">
    <source>
        <dbReference type="SAM" id="SignalP"/>
    </source>
</evidence>